<proteinExistence type="predicted"/>
<dbReference type="SUPFAM" id="SSF53633">
    <property type="entry name" value="Carbamate kinase-like"/>
    <property type="match status" value="1"/>
</dbReference>
<evidence type="ECO:0000313" key="2">
    <source>
        <dbReference type="EMBL" id="QDU56502.1"/>
    </source>
</evidence>
<dbReference type="EMBL" id="CP036278">
    <property type="protein sequence ID" value="QDU56502.1"/>
    <property type="molecule type" value="Genomic_DNA"/>
</dbReference>
<dbReference type="Pfam" id="PF00696">
    <property type="entry name" value="AA_kinase"/>
    <property type="match status" value="1"/>
</dbReference>
<evidence type="ECO:0000259" key="1">
    <source>
        <dbReference type="Pfam" id="PF00696"/>
    </source>
</evidence>
<keyword evidence="2" id="KW-0418">Kinase</keyword>
<dbReference type="InterPro" id="IPR036393">
    <property type="entry name" value="AceGlu_kinase-like_sf"/>
</dbReference>
<name>A0A518AP59_9BACT</name>
<dbReference type="GO" id="GO:0016301">
    <property type="term" value="F:kinase activity"/>
    <property type="evidence" value="ECO:0007669"/>
    <property type="project" value="UniProtKB-KW"/>
</dbReference>
<feature type="domain" description="Aspartate/glutamate/uridylate kinase" evidence="1">
    <location>
        <begin position="9"/>
        <end position="154"/>
    </location>
</feature>
<dbReference type="InterPro" id="IPR001048">
    <property type="entry name" value="Asp/Glu/Uridylate_kinase"/>
</dbReference>
<gene>
    <name evidence="2" type="ORF">Pan181_27110</name>
</gene>
<evidence type="ECO:0000313" key="3">
    <source>
        <dbReference type="Proteomes" id="UP000315750"/>
    </source>
</evidence>
<keyword evidence="2" id="KW-0808">Transferase</keyword>
<dbReference type="Gene3D" id="3.40.1160.10">
    <property type="entry name" value="Acetylglutamate kinase-like"/>
    <property type="match status" value="1"/>
</dbReference>
<dbReference type="KEGG" id="amuc:Pan181_27110"/>
<dbReference type="AlphaFoldDB" id="A0A518AP59"/>
<dbReference type="Proteomes" id="UP000315750">
    <property type="component" value="Chromosome"/>
</dbReference>
<dbReference type="RefSeq" id="WP_197529225.1">
    <property type="nucleotide sequence ID" value="NZ_CP036278.1"/>
</dbReference>
<accession>A0A518AP59</accession>
<organism evidence="2 3">
    <name type="scientific">Aeoliella mucimassa</name>
    <dbReference type="NCBI Taxonomy" id="2527972"/>
    <lineage>
        <taxon>Bacteria</taxon>
        <taxon>Pseudomonadati</taxon>
        <taxon>Planctomycetota</taxon>
        <taxon>Planctomycetia</taxon>
        <taxon>Pirellulales</taxon>
        <taxon>Lacipirellulaceae</taxon>
        <taxon>Aeoliella</taxon>
    </lineage>
</organism>
<reference evidence="2 3" key="1">
    <citation type="submission" date="2019-02" db="EMBL/GenBank/DDBJ databases">
        <title>Deep-cultivation of Planctomycetes and their phenomic and genomic characterization uncovers novel biology.</title>
        <authorList>
            <person name="Wiegand S."/>
            <person name="Jogler M."/>
            <person name="Boedeker C."/>
            <person name="Pinto D."/>
            <person name="Vollmers J."/>
            <person name="Rivas-Marin E."/>
            <person name="Kohn T."/>
            <person name="Peeters S.H."/>
            <person name="Heuer A."/>
            <person name="Rast P."/>
            <person name="Oberbeckmann S."/>
            <person name="Bunk B."/>
            <person name="Jeske O."/>
            <person name="Meyerdierks A."/>
            <person name="Storesund J.E."/>
            <person name="Kallscheuer N."/>
            <person name="Luecker S."/>
            <person name="Lage O.M."/>
            <person name="Pohl T."/>
            <person name="Merkel B.J."/>
            <person name="Hornburger P."/>
            <person name="Mueller R.-W."/>
            <person name="Bruemmer F."/>
            <person name="Labrenz M."/>
            <person name="Spormann A.M."/>
            <person name="Op den Camp H."/>
            <person name="Overmann J."/>
            <person name="Amann R."/>
            <person name="Jetten M.S.M."/>
            <person name="Mascher T."/>
            <person name="Medema M.H."/>
            <person name="Devos D.P."/>
            <person name="Kaster A.-K."/>
            <person name="Ovreas L."/>
            <person name="Rohde M."/>
            <person name="Galperin M.Y."/>
            <person name="Jogler C."/>
        </authorList>
    </citation>
    <scope>NUCLEOTIDE SEQUENCE [LARGE SCALE GENOMIC DNA]</scope>
    <source>
        <strain evidence="2 3">Pan181</strain>
    </source>
</reference>
<keyword evidence="3" id="KW-1185">Reference proteome</keyword>
<sequence length="194" mass="21080">MIVNPALEVVKLGGSLLARPDLVPAVRAWLADNQDRPVVFVVGGGSLVDHLREVCRTMPVDDHTAHWLAIDAMELSAHWLAWRIPELATVAHYDKAAAIKDTCRTSVMLCGLFLRENEPLLPGTRLPIGWQVTSDSIAARLAVCLGASRLTLIKSRAATAAESTDWHQATRSGLVDAFFPSLVGELTEVRVVTI</sequence>
<protein>
    <submittedName>
        <fullName evidence="2">Amino acid kinase family protein</fullName>
    </submittedName>
</protein>